<dbReference type="Proteomes" id="UP000789920">
    <property type="component" value="Unassembled WGS sequence"/>
</dbReference>
<accession>A0ACA9RDN0</accession>
<evidence type="ECO:0000313" key="2">
    <source>
        <dbReference type="Proteomes" id="UP000789920"/>
    </source>
</evidence>
<evidence type="ECO:0000313" key="1">
    <source>
        <dbReference type="EMBL" id="CAG8788123.1"/>
    </source>
</evidence>
<proteinExistence type="predicted"/>
<comment type="caution">
    <text evidence="1">The sequence shown here is derived from an EMBL/GenBank/DDBJ whole genome shotgun (WGS) entry which is preliminary data.</text>
</comment>
<keyword evidence="2" id="KW-1185">Reference proteome</keyword>
<gene>
    <name evidence="1" type="ORF">RPERSI_LOCUS18654</name>
</gene>
<protein>
    <submittedName>
        <fullName evidence="1">22441_t:CDS:1</fullName>
    </submittedName>
</protein>
<name>A0ACA9RDN0_9GLOM</name>
<feature type="non-terminal residue" evidence="1">
    <location>
        <position position="1"/>
    </location>
</feature>
<reference evidence="1" key="1">
    <citation type="submission" date="2021-06" db="EMBL/GenBank/DDBJ databases">
        <authorList>
            <person name="Kallberg Y."/>
            <person name="Tangrot J."/>
            <person name="Rosling A."/>
        </authorList>
    </citation>
    <scope>NUCLEOTIDE SEQUENCE</scope>
    <source>
        <strain evidence="1">MA461A</strain>
    </source>
</reference>
<feature type="non-terminal residue" evidence="1">
    <location>
        <position position="39"/>
    </location>
</feature>
<dbReference type="EMBL" id="CAJVQC010049782">
    <property type="protein sequence ID" value="CAG8788123.1"/>
    <property type="molecule type" value="Genomic_DNA"/>
</dbReference>
<organism evidence="1 2">
    <name type="scientific">Racocetra persica</name>
    <dbReference type="NCBI Taxonomy" id="160502"/>
    <lineage>
        <taxon>Eukaryota</taxon>
        <taxon>Fungi</taxon>
        <taxon>Fungi incertae sedis</taxon>
        <taxon>Mucoromycota</taxon>
        <taxon>Glomeromycotina</taxon>
        <taxon>Glomeromycetes</taxon>
        <taxon>Diversisporales</taxon>
        <taxon>Gigasporaceae</taxon>
        <taxon>Racocetra</taxon>
    </lineage>
</organism>
<sequence>SIEIDENDDIESQIKTIWKKVSYSENDYQYSRVLYIHTL</sequence>